<dbReference type="PRINTS" id="PR01182">
    <property type="entry name" value="ORNDCRBXLASE"/>
</dbReference>
<evidence type="ECO:0000313" key="6">
    <source>
        <dbReference type="EMBL" id="MFD0799793.1"/>
    </source>
</evidence>
<sequence>MTAQDASLGGSAEAEWRVQSLTATELAREFGTPLFVYDTQVLKETYSGLRERLDPAIDILYSLKANPNVSVCSYLASLGAGAEVSSMVELRTALWAGVPPEHIIYLGPGKSRRELEECVRAGLGAVVCESLEELTEVDRIAQEAGTREVPVLLRVNPAFHTKGSGLAMGGKPRQFGIDYELLHGARAVISELTLARLDGFHVYMGTRFLNAADIVHNTEQILSATAELAKVLDIELRTVDFGGGFGVAYFDNETDLDIDTLTSGINRASREFLREHPDCRLINELGRYLTAMSGTYMVQVLYVKESMGERFVVTDGGTNHHMAAVGVGSFVKRNFPIRALSAPGAEKGGLCTVTGPLCTPNDVLGKRVALPAVRPGDLVGVERSGAYGPSASPGLFLSHGFPGEVLVHDGTPHLVRVPDQDDDLLAKQRLVSFTTTAQNTHPPQERSHV</sequence>
<dbReference type="InterPro" id="IPR022643">
    <property type="entry name" value="De-COase2_C"/>
</dbReference>
<dbReference type="Pfam" id="PF00278">
    <property type="entry name" value="Orn_DAP_Arg_deC"/>
    <property type="match status" value="1"/>
</dbReference>
<evidence type="ECO:0000256" key="3">
    <source>
        <dbReference type="RuleBase" id="RU003737"/>
    </source>
</evidence>
<dbReference type="CDD" id="cd06839">
    <property type="entry name" value="PLPDE_III_Btrk_like"/>
    <property type="match status" value="1"/>
</dbReference>
<reference evidence="7" key="1">
    <citation type="journal article" date="2019" name="Int. J. Syst. Evol. Microbiol.">
        <title>The Global Catalogue of Microorganisms (GCM) 10K type strain sequencing project: providing services to taxonomists for standard genome sequencing and annotation.</title>
        <authorList>
            <consortium name="The Broad Institute Genomics Platform"/>
            <consortium name="The Broad Institute Genome Sequencing Center for Infectious Disease"/>
            <person name="Wu L."/>
            <person name="Ma J."/>
        </authorList>
    </citation>
    <scope>NUCLEOTIDE SEQUENCE [LARGE SCALE GENOMIC DNA]</scope>
    <source>
        <strain evidence="7">CCUG 63369</strain>
    </source>
</reference>
<name>A0ABW3B994_9ACTN</name>
<dbReference type="Gene3D" id="3.20.20.10">
    <property type="entry name" value="Alanine racemase"/>
    <property type="match status" value="1"/>
</dbReference>
<dbReference type="InterPro" id="IPR029066">
    <property type="entry name" value="PLP-binding_barrel"/>
</dbReference>
<comment type="similarity">
    <text evidence="3">Belongs to the Orn/Lys/Arg decarboxylase class-II family.</text>
</comment>
<keyword evidence="2" id="KW-0663">Pyridoxal phosphate</keyword>
<protein>
    <submittedName>
        <fullName evidence="6">Type III PLP-dependent enzyme</fullName>
    </submittedName>
</protein>
<accession>A0ABW3B994</accession>
<evidence type="ECO:0000256" key="2">
    <source>
        <dbReference type="ARBA" id="ARBA00022898"/>
    </source>
</evidence>
<dbReference type="SUPFAM" id="SSF50621">
    <property type="entry name" value="Alanine racemase C-terminal domain-like"/>
    <property type="match status" value="1"/>
</dbReference>
<evidence type="ECO:0000259" key="4">
    <source>
        <dbReference type="Pfam" id="PF00278"/>
    </source>
</evidence>
<gene>
    <name evidence="6" type="ORF">ACFQZU_00460</name>
</gene>
<keyword evidence="7" id="KW-1185">Reference proteome</keyword>
<proteinExistence type="inferred from homology"/>
<evidence type="ECO:0000256" key="1">
    <source>
        <dbReference type="ARBA" id="ARBA00001933"/>
    </source>
</evidence>
<dbReference type="PRINTS" id="PR01179">
    <property type="entry name" value="ODADCRBXLASE"/>
</dbReference>
<comment type="cofactor">
    <cofactor evidence="1">
        <name>pyridoxal 5'-phosphate</name>
        <dbReference type="ChEBI" id="CHEBI:597326"/>
    </cofactor>
</comment>
<dbReference type="Gene3D" id="2.40.37.10">
    <property type="entry name" value="Lyase, Ornithine Decarboxylase, Chain A, domain 1"/>
    <property type="match status" value="1"/>
</dbReference>
<feature type="domain" description="Orn/DAP/Arg decarboxylase 2 N-terminal" evidence="5">
    <location>
        <begin position="47"/>
        <end position="291"/>
    </location>
</feature>
<organism evidence="6 7">
    <name type="scientific">Streptomonospora algeriensis</name>
    <dbReference type="NCBI Taxonomy" id="995084"/>
    <lineage>
        <taxon>Bacteria</taxon>
        <taxon>Bacillati</taxon>
        <taxon>Actinomycetota</taxon>
        <taxon>Actinomycetes</taxon>
        <taxon>Streptosporangiales</taxon>
        <taxon>Nocardiopsidaceae</taxon>
        <taxon>Streptomonospora</taxon>
    </lineage>
</organism>
<feature type="domain" description="Orn/DAP/Arg decarboxylase 2 C-terminal" evidence="4">
    <location>
        <begin position="38"/>
        <end position="385"/>
    </location>
</feature>
<dbReference type="Pfam" id="PF02784">
    <property type="entry name" value="Orn_Arg_deC_N"/>
    <property type="match status" value="1"/>
</dbReference>
<dbReference type="EMBL" id="JBHTHR010000004">
    <property type="protein sequence ID" value="MFD0799793.1"/>
    <property type="molecule type" value="Genomic_DNA"/>
</dbReference>
<comment type="caution">
    <text evidence="6">The sequence shown here is derived from an EMBL/GenBank/DDBJ whole genome shotgun (WGS) entry which is preliminary data.</text>
</comment>
<dbReference type="InterPro" id="IPR009006">
    <property type="entry name" value="Ala_racemase/Decarboxylase_C"/>
</dbReference>
<dbReference type="InterPro" id="IPR000183">
    <property type="entry name" value="Orn/DAP/Arg_de-COase"/>
</dbReference>
<evidence type="ECO:0000313" key="7">
    <source>
        <dbReference type="Proteomes" id="UP001596956"/>
    </source>
</evidence>
<dbReference type="InterPro" id="IPR002433">
    <property type="entry name" value="Orn_de-COase"/>
</dbReference>
<dbReference type="PANTHER" id="PTHR43727">
    <property type="entry name" value="DIAMINOPIMELATE DECARBOXYLASE"/>
    <property type="match status" value="1"/>
</dbReference>
<dbReference type="Proteomes" id="UP001596956">
    <property type="component" value="Unassembled WGS sequence"/>
</dbReference>
<dbReference type="InterPro" id="IPR022644">
    <property type="entry name" value="De-COase2_N"/>
</dbReference>
<dbReference type="SUPFAM" id="SSF51419">
    <property type="entry name" value="PLP-binding barrel"/>
    <property type="match status" value="1"/>
</dbReference>
<dbReference type="PANTHER" id="PTHR43727:SF2">
    <property type="entry name" value="GROUP IV DECARBOXYLASE"/>
    <property type="match status" value="1"/>
</dbReference>
<evidence type="ECO:0000259" key="5">
    <source>
        <dbReference type="Pfam" id="PF02784"/>
    </source>
</evidence>